<dbReference type="SMART" id="SM00530">
    <property type="entry name" value="HTH_XRE"/>
    <property type="match status" value="1"/>
</dbReference>
<dbReference type="InterPro" id="IPR010982">
    <property type="entry name" value="Lambda_DNA-bd_dom_sf"/>
</dbReference>
<sequence>MSMIHQRLKELREGNCLSQQYVAKMMDVAPSTYVRYEQGERKFSFQFAIEIAEFYGVSTDYIAGLTDNPKPRDEE</sequence>
<feature type="domain" description="HTH cro/C1-type" evidence="2">
    <location>
        <begin position="8"/>
        <end position="62"/>
    </location>
</feature>
<gene>
    <name evidence="3" type="ORF">H8710_12435</name>
</gene>
<organism evidence="3 4">
    <name type="scientific">Fumia xinanensis</name>
    <dbReference type="NCBI Taxonomy" id="2763659"/>
    <lineage>
        <taxon>Bacteria</taxon>
        <taxon>Bacillati</taxon>
        <taxon>Bacillota</taxon>
        <taxon>Clostridia</taxon>
        <taxon>Eubacteriales</taxon>
        <taxon>Oscillospiraceae</taxon>
        <taxon>Fumia</taxon>
    </lineage>
</organism>
<name>A0A926E723_9FIRM</name>
<dbReference type="RefSeq" id="WP_249296168.1">
    <property type="nucleotide sequence ID" value="NZ_JACRSV010000005.1"/>
</dbReference>
<dbReference type="PANTHER" id="PTHR46558">
    <property type="entry name" value="TRACRIPTIONAL REGULATORY PROTEIN-RELATED-RELATED"/>
    <property type="match status" value="1"/>
</dbReference>
<dbReference type="PROSITE" id="PS50943">
    <property type="entry name" value="HTH_CROC1"/>
    <property type="match status" value="1"/>
</dbReference>
<dbReference type="GO" id="GO:0003677">
    <property type="term" value="F:DNA binding"/>
    <property type="evidence" value="ECO:0007669"/>
    <property type="project" value="UniProtKB-KW"/>
</dbReference>
<evidence type="ECO:0000313" key="3">
    <source>
        <dbReference type="EMBL" id="MBC8560873.1"/>
    </source>
</evidence>
<evidence type="ECO:0000259" key="2">
    <source>
        <dbReference type="PROSITE" id="PS50943"/>
    </source>
</evidence>
<dbReference type="AlphaFoldDB" id="A0A926E723"/>
<dbReference type="PANTHER" id="PTHR46558:SF14">
    <property type="entry name" value="HTH-TYPE TRANSCRIPTIONAL REGULATOR ANSR"/>
    <property type="match status" value="1"/>
</dbReference>
<keyword evidence="1" id="KW-0238">DNA-binding</keyword>
<dbReference type="Gene3D" id="1.10.260.40">
    <property type="entry name" value="lambda repressor-like DNA-binding domains"/>
    <property type="match status" value="1"/>
</dbReference>
<dbReference type="EMBL" id="JACRSV010000005">
    <property type="protein sequence ID" value="MBC8560873.1"/>
    <property type="molecule type" value="Genomic_DNA"/>
</dbReference>
<proteinExistence type="predicted"/>
<dbReference type="Pfam" id="PF01381">
    <property type="entry name" value="HTH_3"/>
    <property type="match status" value="1"/>
</dbReference>
<keyword evidence="4" id="KW-1185">Reference proteome</keyword>
<dbReference type="Proteomes" id="UP000610760">
    <property type="component" value="Unassembled WGS sequence"/>
</dbReference>
<protein>
    <submittedName>
        <fullName evidence="3">Helix-turn-helix transcriptional regulator</fullName>
    </submittedName>
</protein>
<dbReference type="InterPro" id="IPR001387">
    <property type="entry name" value="Cro/C1-type_HTH"/>
</dbReference>
<dbReference type="SUPFAM" id="SSF47413">
    <property type="entry name" value="lambda repressor-like DNA-binding domains"/>
    <property type="match status" value="1"/>
</dbReference>
<dbReference type="CDD" id="cd00093">
    <property type="entry name" value="HTH_XRE"/>
    <property type="match status" value="1"/>
</dbReference>
<reference evidence="3" key="1">
    <citation type="submission" date="2020-08" db="EMBL/GenBank/DDBJ databases">
        <title>Genome public.</title>
        <authorList>
            <person name="Liu C."/>
            <person name="Sun Q."/>
        </authorList>
    </citation>
    <scope>NUCLEOTIDE SEQUENCE</scope>
    <source>
        <strain evidence="3">NSJ-33</strain>
    </source>
</reference>
<evidence type="ECO:0000256" key="1">
    <source>
        <dbReference type="ARBA" id="ARBA00023125"/>
    </source>
</evidence>
<evidence type="ECO:0000313" key="4">
    <source>
        <dbReference type="Proteomes" id="UP000610760"/>
    </source>
</evidence>
<comment type="caution">
    <text evidence="3">The sequence shown here is derived from an EMBL/GenBank/DDBJ whole genome shotgun (WGS) entry which is preliminary data.</text>
</comment>
<accession>A0A926E723</accession>